<dbReference type="Gene3D" id="1.10.167.10">
    <property type="entry name" value="Regulator of G-protein Signalling 4, domain 2"/>
    <property type="match status" value="1"/>
</dbReference>
<dbReference type="InterPro" id="IPR037892">
    <property type="entry name" value="SNX14_RGS"/>
</dbReference>
<reference evidence="8" key="2">
    <citation type="submission" date="2025-08" db="UniProtKB">
        <authorList>
            <consortium name="RefSeq"/>
        </authorList>
    </citation>
    <scope>IDENTIFICATION</scope>
    <source>
        <strain evidence="8">S238N-H82</strain>
        <tissue evidence="8">Testes</tissue>
    </source>
</reference>
<dbReference type="Pfam" id="PF00615">
    <property type="entry name" value="RGS"/>
    <property type="match status" value="1"/>
</dbReference>
<dbReference type="InterPro" id="IPR016137">
    <property type="entry name" value="RGS"/>
</dbReference>
<dbReference type="InterPro" id="IPR044926">
    <property type="entry name" value="RGS_subdomain_2"/>
</dbReference>
<comment type="similarity">
    <text evidence="1">Belongs to the sorting nexin family.</text>
</comment>
<dbReference type="GO" id="GO:0005770">
    <property type="term" value="C:late endosome"/>
    <property type="evidence" value="ECO:0000318"/>
    <property type="project" value="GO_Central"/>
</dbReference>
<reference evidence="7" key="1">
    <citation type="journal article" date="2020" name="Nat. Ecol. Evol.">
        <title>Deeply conserved synteny resolves early events in vertebrate evolution.</title>
        <authorList>
            <person name="Simakov O."/>
            <person name="Marletaz F."/>
            <person name="Yue J.X."/>
            <person name="O'Connell B."/>
            <person name="Jenkins J."/>
            <person name="Brandt A."/>
            <person name="Calef R."/>
            <person name="Tung C.H."/>
            <person name="Huang T.K."/>
            <person name="Schmutz J."/>
            <person name="Satoh N."/>
            <person name="Yu J.K."/>
            <person name="Putnam N.H."/>
            <person name="Green R.E."/>
            <person name="Rokhsar D.S."/>
        </authorList>
    </citation>
    <scope>NUCLEOTIDE SEQUENCE [LARGE SCALE GENOMIC DNA]</scope>
    <source>
        <strain evidence="7">S238N-H82</strain>
    </source>
</reference>
<dbReference type="InterPro" id="IPR013937">
    <property type="entry name" value="Sorting_nexin_C"/>
</dbReference>
<dbReference type="PROSITE" id="PS50132">
    <property type="entry name" value="RGS"/>
    <property type="match status" value="1"/>
</dbReference>
<dbReference type="Proteomes" id="UP000001554">
    <property type="component" value="Chromosome 13"/>
</dbReference>
<dbReference type="InterPro" id="IPR003114">
    <property type="entry name" value="Phox_assoc"/>
</dbReference>
<evidence type="ECO:0000256" key="2">
    <source>
        <dbReference type="SAM" id="MobiDB-lite"/>
    </source>
</evidence>
<dbReference type="GO" id="GO:0035091">
    <property type="term" value="F:phosphatidylinositol binding"/>
    <property type="evidence" value="ECO:0000318"/>
    <property type="project" value="GO_Central"/>
</dbReference>
<sequence length="971" mass="110640">MAIGVLMDLFRRHSRFSAAGAVLLLATVIMYSGAVLEWMSSSYAHIFMIFWSFVGGMVLCYMFLGRTKNMMPNFLIMYNRKKEPELDDLEREALRKSCPVCGDPRCARHRPGLSILDLQPWTSLKVTEKVDMALSEFLELVLRDFVYTWYRDLSTDEAFVDEMRVSLRFILSCLIRRIKKTDLPTFIVNKLIKAAMSHLDKYVRAMESAPPGADLEKATLELYGSELHCVMQNRRTELQYLRYLSGEIFPYILPARSLKCKSLCALLRELLSASVLMPAIDKIADPDFVNNLMLVFLDETPMAVATEPPSHDVDLLAHFSQPRQAPIESALRLDLPDIMNNQTTLFRFMQFLKDEASVHVLQFCLSVEDFNRRSLNPDMTDQQKMDLHQEAKMIYEMYFKADAADKIQFPADVTAEIKSIVEGPPEGVTRLRTSTPLFSAYEHAYGLLENTFLPLFYQSDDYYTMLCGGRLPTNIPKSASSPNLESVLYDGKSETVSVGLNLPTGSASVENIPISAMTNMVNSCKSAGRKSMEPFAAVSKFGNKLKEMLRSNTGDVDDRLLALYDDQEDQTPDISPMEPYEEEELEDEIEAEFIPKDLSAWRVAIPRAESRYENGKQYYVYIISVQRIDIREGETSGPSGWETTRRYNEFYVLENKLTEFHGETLLEDCCLPTKRIQLTKPSQEFIDSKIAIFEKWLQVLLTKPALRGSELVHSFLSPGPEFETRLLTDVNIGKMLKSVPNKLVKEKGQHLEPFLQAFLASTETTKPRQSKPEEIEESPKDKMERKIAYPIYGNNAAGLVSIHKTEPDGLQIRALHGAADFLLYIARTVYKVPTWFHHVAMAARIVGKHALEGYLDSYLAGKIEQVKQEHQVVGLIHLLRDVLFFDNDPPRTDEDKRVRAEETLKEMKAFLPKLFVMVIGAEKQHIGTKTIFDVLQKPRLNKQLGYVMLDLAILEFFPEIQESSDIQQTGN</sequence>
<dbReference type="PANTHER" id="PTHR22775">
    <property type="entry name" value="SORTING NEXIN"/>
    <property type="match status" value="1"/>
</dbReference>
<dbReference type="PROSITE" id="PS50195">
    <property type="entry name" value="PX"/>
    <property type="match status" value="1"/>
</dbReference>
<dbReference type="InterPro" id="IPR001683">
    <property type="entry name" value="PX_dom"/>
</dbReference>
<dbReference type="InterPro" id="IPR037436">
    <property type="entry name" value="SNX14_PX"/>
</dbReference>
<dbReference type="CDD" id="cd06877">
    <property type="entry name" value="PX_SNX14"/>
    <property type="match status" value="1"/>
</dbReference>
<dbReference type="GO" id="GO:0080025">
    <property type="term" value="F:phosphatidylinositol-3,5-bisphosphate binding"/>
    <property type="evidence" value="ECO:0007669"/>
    <property type="project" value="InterPro"/>
</dbReference>
<dbReference type="GO" id="GO:0097352">
    <property type="term" value="P:autophagosome maturation"/>
    <property type="evidence" value="ECO:0000318"/>
    <property type="project" value="GO_Central"/>
</dbReference>
<keyword evidence="7" id="KW-1185">Reference proteome</keyword>
<protein>
    <submittedName>
        <fullName evidence="8">Sorting nexin-14-like isoform X1</fullName>
    </submittedName>
</protein>
<keyword evidence="3" id="KW-0472">Membrane</keyword>
<feature type="compositionally biased region" description="Basic and acidic residues" evidence="2">
    <location>
        <begin position="770"/>
        <end position="781"/>
    </location>
</feature>
<evidence type="ECO:0000256" key="1">
    <source>
        <dbReference type="ARBA" id="ARBA00010883"/>
    </source>
</evidence>
<dbReference type="SMART" id="SM00312">
    <property type="entry name" value="PX"/>
    <property type="match status" value="1"/>
</dbReference>
<dbReference type="OrthoDB" id="5957963at2759"/>
<dbReference type="Pfam" id="PF02194">
    <property type="entry name" value="PXA"/>
    <property type="match status" value="1"/>
</dbReference>
<keyword evidence="3" id="KW-1133">Transmembrane helix</keyword>
<dbReference type="AlphaFoldDB" id="A0A9J7M775"/>
<dbReference type="GeneID" id="118428950"/>
<feature type="transmembrane region" description="Helical" evidence="3">
    <location>
        <begin position="42"/>
        <end position="64"/>
    </location>
</feature>
<dbReference type="PANTHER" id="PTHR22775:SF44">
    <property type="entry name" value="SORTING NEXIN-14"/>
    <property type="match status" value="1"/>
</dbReference>
<organism evidence="7 8">
    <name type="scientific">Branchiostoma floridae</name>
    <name type="common">Florida lancelet</name>
    <name type="synonym">Amphioxus</name>
    <dbReference type="NCBI Taxonomy" id="7739"/>
    <lineage>
        <taxon>Eukaryota</taxon>
        <taxon>Metazoa</taxon>
        <taxon>Chordata</taxon>
        <taxon>Cephalochordata</taxon>
        <taxon>Leptocardii</taxon>
        <taxon>Amphioxiformes</taxon>
        <taxon>Branchiostomatidae</taxon>
        <taxon>Branchiostoma</taxon>
    </lineage>
</organism>
<proteinExistence type="inferred from homology"/>
<feature type="domain" description="PXA" evidence="6">
    <location>
        <begin position="127"/>
        <end position="301"/>
    </location>
</feature>
<dbReference type="Gene3D" id="3.30.1520.10">
    <property type="entry name" value="Phox-like domain"/>
    <property type="match status" value="1"/>
</dbReference>
<evidence type="ECO:0000259" key="5">
    <source>
        <dbReference type="PROSITE" id="PS50195"/>
    </source>
</evidence>
<dbReference type="KEGG" id="bfo:118428950"/>
<feature type="region of interest" description="Disordered" evidence="2">
    <location>
        <begin position="762"/>
        <end position="781"/>
    </location>
</feature>
<dbReference type="Pfam" id="PF00787">
    <property type="entry name" value="PX"/>
    <property type="match status" value="1"/>
</dbReference>
<dbReference type="SMART" id="SM00315">
    <property type="entry name" value="RGS"/>
    <property type="match status" value="1"/>
</dbReference>
<dbReference type="PROSITE" id="PS51207">
    <property type="entry name" value="PXA"/>
    <property type="match status" value="1"/>
</dbReference>
<dbReference type="OMA" id="MYVYVIS"/>
<accession>A0A9J7M775</accession>
<dbReference type="SMART" id="SM00313">
    <property type="entry name" value="PXA"/>
    <property type="match status" value="1"/>
</dbReference>
<feature type="domain" description="PX" evidence="5">
    <location>
        <begin position="599"/>
        <end position="723"/>
    </location>
</feature>
<dbReference type="Pfam" id="PF08628">
    <property type="entry name" value="Nexin_C"/>
    <property type="match status" value="1"/>
</dbReference>
<dbReference type="SUPFAM" id="SSF64268">
    <property type="entry name" value="PX domain"/>
    <property type="match status" value="1"/>
</dbReference>
<feature type="transmembrane region" description="Helical" evidence="3">
    <location>
        <begin position="16"/>
        <end position="36"/>
    </location>
</feature>
<dbReference type="InterPro" id="IPR036871">
    <property type="entry name" value="PX_dom_sf"/>
</dbReference>
<feature type="domain" description="RGS" evidence="4">
    <location>
        <begin position="334"/>
        <end position="466"/>
    </location>
</feature>
<dbReference type="SUPFAM" id="SSF48097">
    <property type="entry name" value="Regulator of G-protein signaling, RGS"/>
    <property type="match status" value="1"/>
</dbReference>
<evidence type="ECO:0000313" key="8">
    <source>
        <dbReference type="RefSeq" id="XP_035695154.1"/>
    </source>
</evidence>
<evidence type="ECO:0000313" key="7">
    <source>
        <dbReference type="Proteomes" id="UP000001554"/>
    </source>
</evidence>
<dbReference type="RefSeq" id="XP_035695154.1">
    <property type="nucleotide sequence ID" value="XM_035839261.1"/>
</dbReference>
<dbReference type="InterPro" id="IPR036305">
    <property type="entry name" value="RGS_sf"/>
</dbReference>
<evidence type="ECO:0000256" key="3">
    <source>
        <dbReference type="SAM" id="Phobius"/>
    </source>
</evidence>
<evidence type="ECO:0000259" key="6">
    <source>
        <dbReference type="PROSITE" id="PS51207"/>
    </source>
</evidence>
<name>A0A9J7M775_BRAFL</name>
<dbReference type="CDD" id="cd08722">
    <property type="entry name" value="RGS_SNX14"/>
    <property type="match status" value="1"/>
</dbReference>
<gene>
    <name evidence="8" type="primary">LOC118428950</name>
</gene>
<evidence type="ECO:0000259" key="4">
    <source>
        <dbReference type="PROSITE" id="PS50132"/>
    </source>
</evidence>
<keyword evidence="3" id="KW-0812">Transmembrane</keyword>